<dbReference type="Proteomes" id="UP000015101">
    <property type="component" value="Unassembled WGS sequence"/>
</dbReference>
<sequence length="165" mass="18128">MPPSVAGRESVGGRIGNLSMAGVGSKITRTVVSESYDSFVESFFKMSSNYSLVDYIPKHSCGKFGLVLINILKNICDHPSDSTAWKHSPEKKTVSVSITAQQLMLCLKQFPKGTSGGRDGLSLQHLRELTQDKTESTELINAVTCFINLLLNVHPSKVHSKLYIR</sequence>
<dbReference type="KEGG" id="hro:HELRODRAFT_164097"/>
<protein>
    <submittedName>
        <fullName evidence="1 2">Uncharacterized protein</fullName>
    </submittedName>
</protein>
<dbReference type="GeneID" id="20200373"/>
<evidence type="ECO:0000313" key="1">
    <source>
        <dbReference type="EMBL" id="ESN94286.1"/>
    </source>
</evidence>
<dbReference type="EMBL" id="KB097571">
    <property type="protein sequence ID" value="ESN94286.1"/>
    <property type="molecule type" value="Genomic_DNA"/>
</dbReference>
<organism evidence="2 3">
    <name type="scientific">Helobdella robusta</name>
    <name type="common">Californian leech</name>
    <dbReference type="NCBI Taxonomy" id="6412"/>
    <lineage>
        <taxon>Eukaryota</taxon>
        <taxon>Metazoa</taxon>
        <taxon>Spiralia</taxon>
        <taxon>Lophotrochozoa</taxon>
        <taxon>Annelida</taxon>
        <taxon>Clitellata</taxon>
        <taxon>Hirudinea</taxon>
        <taxon>Rhynchobdellida</taxon>
        <taxon>Glossiphoniidae</taxon>
        <taxon>Helobdella</taxon>
    </lineage>
</organism>
<keyword evidence="3" id="KW-1185">Reference proteome</keyword>
<dbReference type="HOGENOM" id="CLU_1612628_0_0_1"/>
<evidence type="ECO:0000313" key="2">
    <source>
        <dbReference type="EnsemblMetazoa" id="HelroP164097"/>
    </source>
</evidence>
<dbReference type="EnsemblMetazoa" id="HelroT164097">
    <property type="protein sequence ID" value="HelroP164097"/>
    <property type="gene ID" value="HelroG164097"/>
</dbReference>
<dbReference type="EMBL" id="AMQM01001545">
    <property type="status" value="NOT_ANNOTATED_CDS"/>
    <property type="molecule type" value="Genomic_DNA"/>
</dbReference>
<reference evidence="3" key="1">
    <citation type="submission" date="2012-12" db="EMBL/GenBank/DDBJ databases">
        <authorList>
            <person name="Hellsten U."/>
            <person name="Grimwood J."/>
            <person name="Chapman J.A."/>
            <person name="Shapiro H."/>
            <person name="Aerts A."/>
            <person name="Otillar R.P."/>
            <person name="Terry A.Y."/>
            <person name="Boore J.L."/>
            <person name="Simakov O."/>
            <person name="Marletaz F."/>
            <person name="Cho S.-J."/>
            <person name="Edsinger-Gonzales E."/>
            <person name="Havlak P."/>
            <person name="Kuo D.-H."/>
            <person name="Larsson T."/>
            <person name="Lv J."/>
            <person name="Arendt D."/>
            <person name="Savage R."/>
            <person name="Osoegawa K."/>
            <person name="de Jong P."/>
            <person name="Lindberg D.R."/>
            <person name="Seaver E.C."/>
            <person name="Weisblat D.A."/>
            <person name="Putnam N.H."/>
            <person name="Grigoriev I.V."/>
            <person name="Rokhsar D.S."/>
        </authorList>
    </citation>
    <scope>NUCLEOTIDE SEQUENCE</scope>
</reference>
<reference evidence="2" key="3">
    <citation type="submission" date="2015-06" db="UniProtKB">
        <authorList>
            <consortium name="EnsemblMetazoa"/>
        </authorList>
    </citation>
    <scope>IDENTIFICATION</scope>
</reference>
<dbReference type="CTD" id="20200373"/>
<dbReference type="InParanoid" id="T1EUX3"/>
<dbReference type="RefSeq" id="XP_009027383.1">
    <property type="nucleotide sequence ID" value="XM_009029135.1"/>
</dbReference>
<dbReference type="AlphaFoldDB" id="T1EUX3"/>
<name>T1EUX3_HELRO</name>
<dbReference type="OrthoDB" id="7485566at2759"/>
<evidence type="ECO:0000313" key="3">
    <source>
        <dbReference type="Proteomes" id="UP000015101"/>
    </source>
</evidence>
<accession>T1EUX3</accession>
<gene>
    <name evidence="2" type="primary">20200373</name>
    <name evidence="1" type="ORF">HELRODRAFT_164097</name>
</gene>
<proteinExistence type="predicted"/>
<reference evidence="1 3" key="2">
    <citation type="journal article" date="2013" name="Nature">
        <title>Insights into bilaterian evolution from three spiralian genomes.</title>
        <authorList>
            <person name="Simakov O."/>
            <person name="Marletaz F."/>
            <person name="Cho S.J."/>
            <person name="Edsinger-Gonzales E."/>
            <person name="Havlak P."/>
            <person name="Hellsten U."/>
            <person name="Kuo D.H."/>
            <person name="Larsson T."/>
            <person name="Lv J."/>
            <person name="Arendt D."/>
            <person name="Savage R."/>
            <person name="Osoegawa K."/>
            <person name="de Jong P."/>
            <person name="Grimwood J."/>
            <person name="Chapman J.A."/>
            <person name="Shapiro H."/>
            <person name="Aerts A."/>
            <person name="Otillar R.P."/>
            <person name="Terry A.Y."/>
            <person name="Boore J.L."/>
            <person name="Grigoriev I.V."/>
            <person name="Lindberg D.R."/>
            <person name="Seaver E.C."/>
            <person name="Weisblat D.A."/>
            <person name="Putnam N.H."/>
            <person name="Rokhsar D.S."/>
        </authorList>
    </citation>
    <scope>NUCLEOTIDE SEQUENCE</scope>
</reference>